<dbReference type="InterPro" id="IPR036688">
    <property type="entry name" value="MoeA_C_domain_IV_sf"/>
</dbReference>
<gene>
    <name evidence="13" type="ORF">CH338_06955</name>
</gene>
<dbReference type="Gene3D" id="3.40.980.10">
    <property type="entry name" value="MoaB/Mog-like domain"/>
    <property type="match status" value="1"/>
</dbReference>
<dbReference type="NCBIfam" id="NF045515">
    <property type="entry name" value="Glp_gephyrin"/>
    <property type="match status" value="1"/>
</dbReference>
<evidence type="ECO:0000256" key="7">
    <source>
        <dbReference type="ARBA" id="ARBA00022723"/>
    </source>
</evidence>
<keyword evidence="9 11" id="KW-0501">Molybdenum cofactor biosynthesis</keyword>
<dbReference type="AlphaFoldDB" id="A0A327KMT0"/>
<dbReference type="UniPathway" id="UPA00344"/>
<dbReference type="InterPro" id="IPR005111">
    <property type="entry name" value="MoeA_C_domain_IV"/>
</dbReference>
<dbReference type="CDD" id="cd00887">
    <property type="entry name" value="MoeA"/>
    <property type="match status" value="1"/>
</dbReference>
<evidence type="ECO:0000313" key="13">
    <source>
        <dbReference type="EMBL" id="RAI40200.1"/>
    </source>
</evidence>
<keyword evidence="14" id="KW-1185">Reference proteome</keyword>
<dbReference type="Gene3D" id="2.40.340.10">
    <property type="entry name" value="MoeA, C-terminal, domain IV"/>
    <property type="match status" value="1"/>
</dbReference>
<comment type="pathway">
    <text evidence="3 11">Cofactor biosynthesis; molybdopterin biosynthesis.</text>
</comment>
<dbReference type="InterPro" id="IPR036135">
    <property type="entry name" value="MoeA_linker/N_sf"/>
</dbReference>
<keyword evidence="6 11" id="KW-0808">Transferase</keyword>
<dbReference type="SMART" id="SM00852">
    <property type="entry name" value="MoCF_biosynth"/>
    <property type="match status" value="1"/>
</dbReference>
<organism evidence="13 14">
    <name type="scientific">Rhodoplanes elegans</name>
    <dbReference type="NCBI Taxonomy" id="29408"/>
    <lineage>
        <taxon>Bacteria</taxon>
        <taxon>Pseudomonadati</taxon>
        <taxon>Pseudomonadota</taxon>
        <taxon>Alphaproteobacteria</taxon>
        <taxon>Hyphomicrobiales</taxon>
        <taxon>Nitrobacteraceae</taxon>
        <taxon>Rhodoplanes</taxon>
    </lineage>
</organism>
<keyword evidence="5 11" id="KW-0500">Molybdenum</keyword>
<accession>A0A327KMT0</accession>
<dbReference type="OrthoDB" id="9804758at2"/>
<comment type="cofactor">
    <cofactor evidence="1 11">
        <name>Mg(2+)</name>
        <dbReference type="ChEBI" id="CHEBI:18420"/>
    </cofactor>
</comment>
<feature type="domain" description="MoaB/Mog" evidence="12">
    <location>
        <begin position="179"/>
        <end position="318"/>
    </location>
</feature>
<dbReference type="RefSeq" id="WP_111356407.1">
    <property type="nucleotide sequence ID" value="NZ_NHSK01000164.1"/>
</dbReference>
<dbReference type="Gene3D" id="3.90.105.10">
    <property type="entry name" value="Molybdopterin biosynthesis moea protein, domain 2"/>
    <property type="match status" value="1"/>
</dbReference>
<dbReference type="EMBL" id="NPEU01000047">
    <property type="protein sequence ID" value="RAI40200.1"/>
    <property type="molecule type" value="Genomic_DNA"/>
</dbReference>
<dbReference type="InterPro" id="IPR036425">
    <property type="entry name" value="MoaB/Mog-like_dom_sf"/>
</dbReference>
<evidence type="ECO:0000256" key="5">
    <source>
        <dbReference type="ARBA" id="ARBA00022505"/>
    </source>
</evidence>
<evidence type="ECO:0000256" key="3">
    <source>
        <dbReference type="ARBA" id="ARBA00005046"/>
    </source>
</evidence>
<evidence type="ECO:0000256" key="9">
    <source>
        <dbReference type="ARBA" id="ARBA00023150"/>
    </source>
</evidence>
<evidence type="ECO:0000256" key="4">
    <source>
        <dbReference type="ARBA" id="ARBA00010763"/>
    </source>
</evidence>
<dbReference type="Pfam" id="PF03453">
    <property type="entry name" value="MoeA_N"/>
    <property type="match status" value="1"/>
</dbReference>
<dbReference type="InterPro" id="IPR038987">
    <property type="entry name" value="MoeA-like"/>
</dbReference>
<evidence type="ECO:0000256" key="10">
    <source>
        <dbReference type="ARBA" id="ARBA00047317"/>
    </source>
</evidence>
<evidence type="ECO:0000256" key="6">
    <source>
        <dbReference type="ARBA" id="ARBA00022679"/>
    </source>
</evidence>
<dbReference type="SUPFAM" id="SSF53218">
    <property type="entry name" value="Molybdenum cofactor biosynthesis proteins"/>
    <property type="match status" value="1"/>
</dbReference>
<evidence type="ECO:0000259" key="12">
    <source>
        <dbReference type="SMART" id="SM00852"/>
    </source>
</evidence>
<protein>
    <recommendedName>
        <fullName evidence="11">Molybdopterin molybdenumtransferase</fullName>
        <ecNumber evidence="11">2.10.1.1</ecNumber>
    </recommendedName>
</protein>
<dbReference type="SUPFAM" id="SSF63882">
    <property type="entry name" value="MoeA N-terminal region -like"/>
    <property type="match status" value="1"/>
</dbReference>
<evidence type="ECO:0000256" key="11">
    <source>
        <dbReference type="RuleBase" id="RU365090"/>
    </source>
</evidence>
<dbReference type="Pfam" id="PF00994">
    <property type="entry name" value="MoCF_biosynth"/>
    <property type="match status" value="1"/>
</dbReference>
<comment type="function">
    <text evidence="2 11">Catalyzes the insertion of molybdate into adenylated molybdopterin with the concomitant release of AMP.</text>
</comment>
<comment type="catalytic activity">
    <reaction evidence="10">
        <text>adenylyl-molybdopterin + molybdate = Mo-molybdopterin + AMP + H(+)</text>
        <dbReference type="Rhea" id="RHEA:35047"/>
        <dbReference type="ChEBI" id="CHEBI:15378"/>
        <dbReference type="ChEBI" id="CHEBI:36264"/>
        <dbReference type="ChEBI" id="CHEBI:62727"/>
        <dbReference type="ChEBI" id="CHEBI:71302"/>
        <dbReference type="ChEBI" id="CHEBI:456215"/>
        <dbReference type="EC" id="2.10.1.1"/>
    </reaction>
</comment>
<dbReference type="PANTHER" id="PTHR10192">
    <property type="entry name" value="MOLYBDOPTERIN BIOSYNTHESIS PROTEIN"/>
    <property type="match status" value="1"/>
</dbReference>
<dbReference type="Gene3D" id="2.170.190.11">
    <property type="entry name" value="Molybdopterin biosynthesis moea protein, domain 3"/>
    <property type="match status" value="1"/>
</dbReference>
<evidence type="ECO:0000313" key="14">
    <source>
        <dbReference type="Proteomes" id="UP000248863"/>
    </source>
</evidence>
<dbReference type="FunFam" id="3.40.980.10:FF:000004">
    <property type="entry name" value="Molybdopterin molybdenumtransferase"/>
    <property type="match status" value="1"/>
</dbReference>
<dbReference type="GO" id="GO:0005829">
    <property type="term" value="C:cytosol"/>
    <property type="evidence" value="ECO:0007669"/>
    <property type="project" value="TreeGrafter"/>
</dbReference>
<reference evidence="13 14" key="1">
    <citation type="submission" date="2017-07" db="EMBL/GenBank/DDBJ databases">
        <title>Draft Genome Sequences of Select Purple Nonsulfur Bacteria.</title>
        <authorList>
            <person name="Lasarre B."/>
            <person name="Mckinlay J.B."/>
        </authorList>
    </citation>
    <scope>NUCLEOTIDE SEQUENCE [LARGE SCALE GENOMIC DNA]</scope>
    <source>
        <strain evidence="13 14">DSM 11907</strain>
    </source>
</reference>
<dbReference type="Pfam" id="PF03454">
    <property type="entry name" value="MoeA_C"/>
    <property type="match status" value="1"/>
</dbReference>
<dbReference type="Proteomes" id="UP000248863">
    <property type="component" value="Unassembled WGS sequence"/>
</dbReference>
<evidence type="ECO:0000256" key="8">
    <source>
        <dbReference type="ARBA" id="ARBA00022842"/>
    </source>
</evidence>
<evidence type="ECO:0000256" key="2">
    <source>
        <dbReference type="ARBA" id="ARBA00002901"/>
    </source>
</evidence>
<keyword evidence="8 11" id="KW-0460">Magnesium</keyword>
<keyword evidence="7 11" id="KW-0479">Metal-binding</keyword>
<name>A0A327KMT0_9BRAD</name>
<dbReference type="InterPro" id="IPR005110">
    <property type="entry name" value="MoeA_linker/N"/>
</dbReference>
<dbReference type="SUPFAM" id="SSF63867">
    <property type="entry name" value="MoeA C-terminal domain-like"/>
    <property type="match status" value="1"/>
</dbReference>
<proteinExistence type="inferred from homology"/>
<dbReference type="GO" id="GO:0061599">
    <property type="term" value="F:molybdopterin molybdotransferase activity"/>
    <property type="evidence" value="ECO:0007669"/>
    <property type="project" value="UniProtKB-UniRule"/>
</dbReference>
<evidence type="ECO:0000256" key="1">
    <source>
        <dbReference type="ARBA" id="ARBA00001946"/>
    </source>
</evidence>
<dbReference type="GO" id="GO:0006777">
    <property type="term" value="P:Mo-molybdopterin cofactor biosynthetic process"/>
    <property type="evidence" value="ECO:0007669"/>
    <property type="project" value="UniProtKB-UniRule"/>
</dbReference>
<dbReference type="EC" id="2.10.1.1" evidence="11"/>
<dbReference type="PANTHER" id="PTHR10192:SF5">
    <property type="entry name" value="GEPHYRIN"/>
    <property type="match status" value="1"/>
</dbReference>
<dbReference type="InterPro" id="IPR001453">
    <property type="entry name" value="MoaB/Mog_dom"/>
</dbReference>
<comment type="caution">
    <text evidence="13">The sequence shown here is derived from an EMBL/GenBank/DDBJ whole genome shotgun (WGS) entry which is preliminary data.</text>
</comment>
<sequence length="405" mass="41929">MAAPLSVTEALARVLERAVPLPTESVPVGDAHGRVLAADLAAQRTQPPDDVSAMDGYAVRFADVEAPGARLRVIGEVPAGRPFDGAVGQGEAARIFTGGVMPAGADTVVVQENATRDGDTVTFSAAAGFLGRHVRNRGRDFSAGTVLLREGRRLSMRDLALAAAMNHPAVPVHRRPRVGLLATGDELVPPGTPPGPGQIVYSNGFAIAALARHEGAATIDLGIVPDRLDETVAAIRRARAEGVDVLVTTGGASVGDYDLVQTALASEGMQLAFWKIAMRPGRPLMSGRLGDIHVLGLPGNPVSSFVTAVLFLVPLLRRLQGRADLAIPDEPAVAGAAVKANDERADFLRATLSSDAEGRLVATPVTDQDSSLLAPLGLADGLLMRPPHAPSVAAGGPCRVIRLPA</sequence>
<comment type="similarity">
    <text evidence="4 11">Belongs to the MoeA family.</text>
</comment>
<dbReference type="GO" id="GO:0046872">
    <property type="term" value="F:metal ion binding"/>
    <property type="evidence" value="ECO:0007669"/>
    <property type="project" value="UniProtKB-UniRule"/>
</dbReference>